<dbReference type="Proteomes" id="UP000515788">
    <property type="component" value="Chromosome 3"/>
</dbReference>
<gene>
    <name evidence="3" type="ORF">HG536_0C04800</name>
</gene>
<feature type="region of interest" description="Disordered" evidence="1">
    <location>
        <begin position="68"/>
        <end position="87"/>
    </location>
</feature>
<feature type="domain" description="CBM21" evidence="2">
    <location>
        <begin position="288"/>
        <end position="403"/>
    </location>
</feature>
<dbReference type="PANTHER" id="PTHR12307">
    <property type="entry name" value="PROTEIN PHOSPHATASE 1 REGULATORY SUBUNIT"/>
    <property type="match status" value="1"/>
</dbReference>
<evidence type="ECO:0000313" key="4">
    <source>
        <dbReference type="Proteomes" id="UP000515788"/>
    </source>
</evidence>
<evidence type="ECO:0000256" key="1">
    <source>
        <dbReference type="SAM" id="MobiDB-lite"/>
    </source>
</evidence>
<feature type="region of interest" description="Disordered" evidence="1">
    <location>
        <begin position="111"/>
        <end position="144"/>
    </location>
</feature>
<dbReference type="InterPro" id="IPR038175">
    <property type="entry name" value="CBM21_dom_sf"/>
</dbReference>
<dbReference type="AlphaFoldDB" id="A0A7G3ZFM5"/>
<dbReference type="Gene3D" id="2.60.40.2440">
    <property type="entry name" value="Carbohydrate binding type-21 domain"/>
    <property type="match status" value="1"/>
</dbReference>
<reference evidence="3 4" key="1">
    <citation type="submission" date="2020-06" db="EMBL/GenBank/DDBJ databases">
        <title>The yeast mating-type switching endonuclease HO is a domesticated member of an unorthodox homing genetic element family.</title>
        <authorList>
            <person name="Coughlan A.Y."/>
            <person name="Lombardi L."/>
            <person name="Braun-Galleani S."/>
            <person name="Martos A.R."/>
            <person name="Galeote V."/>
            <person name="Bigey F."/>
            <person name="Dequin S."/>
            <person name="Byrne K.P."/>
            <person name="Wolfe K.H."/>
        </authorList>
    </citation>
    <scope>NUCLEOTIDE SEQUENCE [LARGE SCALE GENOMIC DNA]</scope>
    <source>
        <strain evidence="3 4">CBS764</strain>
    </source>
</reference>
<dbReference type="OrthoDB" id="1881at2759"/>
<keyword evidence="4" id="KW-1185">Reference proteome</keyword>
<dbReference type="EMBL" id="CP059248">
    <property type="protein sequence ID" value="QLL32311.1"/>
    <property type="molecule type" value="Genomic_DNA"/>
</dbReference>
<dbReference type="GO" id="GO:0008157">
    <property type="term" value="F:protein phosphatase 1 binding"/>
    <property type="evidence" value="ECO:0007669"/>
    <property type="project" value="TreeGrafter"/>
</dbReference>
<proteinExistence type="predicted"/>
<accession>A0A7G3ZFM5</accession>
<dbReference type="GO" id="GO:2001069">
    <property type="term" value="F:glycogen binding"/>
    <property type="evidence" value="ECO:0007669"/>
    <property type="project" value="TreeGrafter"/>
</dbReference>
<dbReference type="InterPro" id="IPR050782">
    <property type="entry name" value="PP1_regulatory_subunit_3"/>
</dbReference>
<evidence type="ECO:0000259" key="2">
    <source>
        <dbReference type="PROSITE" id="PS51159"/>
    </source>
</evidence>
<dbReference type="RefSeq" id="XP_037138986.1">
    <property type="nucleotide sequence ID" value="XM_037283090.1"/>
</dbReference>
<dbReference type="PROSITE" id="PS51159">
    <property type="entry name" value="CBM21"/>
    <property type="match status" value="1"/>
</dbReference>
<evidence type="ECO:0000313" key="3">
    <source>
        <dbReference type="EMBL" id="QLL32311.1"/>
    </source>
</evidence>
<name>A0A7G3ZFM5_9SACH</name>
<protein>
    <recommendedName>
        <fullName evidence="2">CBM21 domain-containing protein</fullName>
    </recommendedName>
</protein>
<dbReference type="Pfam" id="PF03370">
    <property type="entry name" value="CBM_21"/>
    <property type="match status" value="1"/>
</dbReference>
<dbReference type="KEGG" id="tgb:HG536_0C04800"/>
<organism evidence="3 4">
    <name type="scientific">Torulaspora globosa</name>
    <dbReference type="NCBI Taxonomy" id="48254"/>
    <lineage>
        <taxon>Eukaryota</taxon>
        <taxon>Fungi</taxon>
        <taxon>Dikarya</taxon>
        <taxon>Ascomycota</taxon>
        <taxon>Saccharomycotina</taxon>
        <taxon>Saccharomycetes</taxon>
        <taxon>Saccharomycetales</taxon>
        <taxon>Saccharomycetaceae</taxon>
        <taxon>Torulaspora</taxon>
    </lineage>
</organism>
<dbReference type="GO" id="GO:0005979">
    <property type="term" value="P:regulation of glycogen biosynthetic process"/>
    <property type="evidence" value="ECO:0007669"/>
    <property type="project" value="TreeGrafter"/>
</dbReference>
<dbReference type="InterPro" id="IPR005036">
    <property type="entry name" value="CBM21_dom"/>
</dbReference>
<dbReference type="GeneID" id="59325447"/>
<sequence>MYIKAEKVTNDHQTRHDKLRPTLNLMARRAQTNNLSSINSLNFLHKPQRVSHLKTNLFPEEEIVKNTNLNKRLDSSPSSPTGTRDDAGAYDEQLAFAPVYKKSGELVKSSLKRRSKSLPTSPYVGSENRSLAAAARPPGLQRSKSVHFDHKTPVKYFCEDESPIDVSSHSEKTEDISYQHKPVKSIYDSGLDDAEDEFLSMGIDRLRLQPPAAGDGPAARAPSSLRKSKRFSQLLKTSSAAAAPAQAPAPSPDNRIVGLYSRNFPILSNKNPKALKLNIFINLSRDKKCFLQDLTLCARKGSTADRVIAGRILVKNIFYDKRVVVRYTWDQWRTAHDVESVYVSDGDAILPGTNMDLFHFRIDDLPHEHPHAHLEFCIHYVVRNDRVRQEYWDNNDAQNYKVDCVFEGFHNPFT</sequence>
<dbReference type="GO" id="GO:0000164">
    <property type="term" value="C:protein phosphatase type 1 complex"/>
    <property type="evidence" value="ECO:0007669"/>
    <property type="project" value="TreeGrafter"/>
</dbReference>
<dbReference type="PANTHER" id="PTHR12307:SF36">
    <property type="entry name" value="GLYCOGEN-BINDING SUBUNIT 76A"/>
    <property type="match status" value="1"/>
</dbReference>
<feature type="compositionally biased region" description="Polar residues" evidence="1">
    <location>
        <begin position="68"/>
        <end position="82"/>
    </location>
</feature>